<evidence type="ECO:0000256" key="6">
    <source>
        <dbReference type="RuleBase" id="RU003355"/>
    </source>
</evidence>
<dbReference type="SUPFAM" id="SSF54897">
    <property type="entry name" value="Protease propeptides/inhibitors"/>
    <property type="match status" value="1"/>
</dbReference>
<evidence type="ECO:0000313" key="10">
    <source>
        <dbReference type="EMBL" id="MBB6099343.1"/>
    </source>
</evidence>
<dbReference type="InterPro" id="IPR037045">
    <property type="entry name" value="S8pro/Inhibitor_I9_sf"/>
</dbReference>
<dbReference type="EMBL" id="JACHHG010000011">
    <property type="protein sequence ID" value="MBB6099343.1"/>
    <property type="molecule type" value="Genomic_DNA"/>
</dbReference>
<dbReference type="RefSeq" id="WP_183988100.1">
    <property type="nucleotide sequence ID" value="NZ_JACHHG010000011.1"/>
</dbReference>
<evidence type="ECO:0000256" key="5">
    <source>
        <dbReference type="PROSITE-ProRule" id="PRU01240"/>
    </source>
</evidence>
<dbReference type="InterPro" id="IPR022398">
    <property type="entry name" value="Peptidase_S8_His-AS"/>
</dbReference>
<dbReference type="PANTHER" id="PTHR43806:SF11">
    <property type="entry name" value="CEREVISIN-RELATED"/>
    <property type="match status" value="1"/>
</dbReference>
<feature type="active site" description="Charge relay system" evidence="5">
    <location>
        <position position="359"/>
    </location>
</feature>
<proteinExistence type="inferred from homology"/>
<reference evidence="10 11" key="1">
    <citation type="submission" date="2020-08" db="EMBL/GenBank/DDBJ databases">
        <title>Genomic Encyclopedia of Type Strains, Phase IV (KMG-IV): sequencing the most valuable type-strain genomes for metagenomic binning, comparative biology and taxonomic classification.</title>
        <authorList>
            <person name="Goeker M."/>
        </authorList>
    </citation>
    <scope>NUCLEOTIDE SEQUENCE [LARGE SCALE GENOMIC DNA]</scope>
    <source>
        <strain evidence="10 11">DSM 21458</strain>
    </source>
</reference>
<feature type="active site" description="Charge relay system" evidence="5">
    <location>
        <position position="174"/>
    </location>
</feature>
<dbReference type="PROSITE" id="PS51892">
    <property type="entry name" value="SUBTILASE"/>
    <property type="match status" value="1"/>
</dbReference>
<sequence length="413" mass="42043">MKQSSLLVSLALALSLAACGTTPQTPQVSQAELAPLYNAQDEDVIPGQYIVALKDGSFLSGGDLGAQAADRVLSTLNLSAQDVQIQNVYGSALQGFSATLKPAALEQLRRDPRVAYIEADRSVQLDPQEGELGSQATQTGATWGLDRVDQRALPLNSSYTYNRTGAGVTAYIVDTGIRTTHAEFGGRARAGYSAINDGRGSNDCNGHGTHVAGTVGGSTYGVAKGVSLVAVRVLNCSGSGSYSGIIAGLDWIGRNKSGPSVANMSLGGGASTSIDNAVQNLINRGVTVAVAAGNETQNACNVSPARAANAITVASSTRTDGLSYFSNYGSCVDIIAPGSSITSAWHTTNTATNTISGTSMATPHVAGAAALYLQGNPGATPATVRNALVNQGTSGVISSTQGTPNVLLYTPAL</sequence>
<dbReference type="Gene3D" id="3.30.70.80">
    <property type="entry name" value="Peptidase S8 propeptide/proteinase inhibitor I9"/>
    <property type="match status" value="1"/>
</dbReference>
<dbReference type="PRINTS" id="PR00723">
    <property type="entry name" value="SUBTILISIN"/>
</dbReference>
<dbReference type="Pfam" id="PF05922">
    <property type="entry name" value="Inhibitor_I9"/>
    <property type="match status" value="1"/>
</dbReference>
<comment type="caution">
    <text evidence="10">The sequence shown here is derived from an EMBL/GenBank/DDBJ whole genome shotgun (WGS) entry which is preliminary data.</text>
</comment>
<evidence type="ECO:0000256" key="1">
    <source>
        <dbReference type="ARBA" id="ARBA00011073"/>
    </source>
</evidence>
<keyword evidence="11" id="KW-1185">Reference proteome</keyword>
<dbReference type="AlphaFoldDB" id="A0A841I245"/>
<dbReference type="GO" id="GO:0006508">
    <property type="term" value="P:proteolysis"/>
    <property type="evidence" value="ECO:0007669"/>
    <property type="project" value="UniProtKB-KW"/>
</dbReference>
<evidence type="ECO:0000259" key="9">
    <source>
        <dbReference type="Pfam" id="PF05922"/>
    </source>
</evidence>
<evidence type="ECO:0000256" key="4">
    <source>
        <dbReference type="ARBA" id="ARBA00022825"/>
    </source>
</evidence>
<feature type="active site" description="Charge relay system" evidence="5">
    <location>
        <position position="207"/>
    </location>
</feature>
<dbReference type="PROSITE" id="PS00138">
    <property type="entry name" value="SUBTILASE_SER"/>
    <property type="match status" value="1"/>
</dbReference>
<dbReference type="PROSITE" id="PS00137">
    <property type="entry name" value="SUBTILASE_HIS"/>
    <property type="match status" value="1"/>
</dbReference>
<feature type="domain" description="Peptidase S8/S53" evidence="8">
    <location>
        <begin position="165"/>
        <end position="392"/>
    </location>
</feature>
<dbReference type="InterPro" id="IPR010259">
    <property type="entry name" value="S8pro/Inhibitor_I9"/>
</dbReference>
<dbReference type="SUPFAM" id="SSF52743">
    <property type="entry name" value="Subtilisin-like"/>
    <property type="match status" value="1"/>
</dbReference>
<dbReference type="Proteomes" id="UP000569951">
    <property type="component" value="Unassembled WGS sequence"/>
</dbReference>
<dbReference type="FunFam" id="3.40.50.200:FF:000014">
    <property type="entry name" value="Proteinase K"/>
    <property type="match status" value="1"/>
</dbReference>
<dbReference type="InterPro" id="IPR023828">
    <property type="entry name" value="Peptidase_S8_Ser-AS"/>
</dbReference>
<accession>A0A841I245</accession>
<dbReference type="InterPro" id="IPR015500">
    <property type="entry name" value="Peptidase_S8_subtilisin-rel"/>
</dbReference>
<comment type="similarity">
    <text evidence="1 5 6">Belongs to the peptidase S8 family.</text>
</comment>
<dbReference type="InterPro" id="IPR023827">
    <property type="entry name" value="Peptidase_S8_Asp-AS"/>
</dbReference>
<feature type="domain" description="Inhibitor I9" evidence="9">
    <location>
        <begin position="48"/>
        <end position="125"/>
    </location>
</feature>
<dbReference type="InterPro" id="IPR000209">
    <property type="entry name" value="Peptidase_S8/S53_dom"/>
</dbReference>
<dbReference type="Pfam" id="PF00082">
    <property type="entry name" value="Peptidase_S8"/>
    <property type="match status" value="1"/>
</dbReference>
<keyword evidence="7" id="KW-0732">Signal</keyword>
<keyword evidence="2 5" id="KW-0645">Protease</keyword>
<dbReference type="Gene3D" id="3.40.50.200">
    <property type="entry name" value="Peptidase S8/S53 domain"/>
    <property type="match status" value="1"/>
</dbReference>
<evidence type="ECO:0000256" key="2">
    <source>
        <dbReference type="ARBA" id="ARBA00022670"/>
    </source>
</evidence>
<dbReference type="InterPro" id="IPR036852">
    <property type="entry name" value="Peptidase_S8/S53_dom_sf"/>
</dbReference>
<evidence type="ECO:0000256" key="3">
    <source>
        <dbReference type="ARBA" id="ARBA00022801"/>
    </source>
</evidence>
<evidence type="ECO:0000256" key="7">
    <source>
        <dbReference type="SAM" id="SignalP"/>
    </source>
</evidence>
<keyword evidence="4 5" id="KW-0720">Serine protease</keyword>
<feature type="chain" id="PRO_5033004256" evidence="7">
    <location>
        <begin position="21"/>
        <end position="413"/>
    </location>
</feature>
<feature type="signal peptide" evidence="7">
    <location>
        <begin position="1"/>
        <end position="20"/>
    </location>
</feature>
<evidence type="ECO:0000313" key="11">
    <source>
        <dbReference type="Proteomes" id="UP000569951"/>
    </source>
</evidence>
<keyword evidence="3 5" id="KW-0378">Hydrolase</keyword>
<evidence type="ECO:0000259" key="8">
    <source>
        <dbReference type="Pfam" id="PF00082"/>
    </source>
</evidence>
<dbReference type="InterPro" id="IPR050131">
    <property type="entry name" value="Peptidase_S8_subtilisin-like"/>
</dbReference>
<protein>
    <submittedName>
        <fullName evidence="10">Subtilisin family serine protease</fullName>
    </submittedName>
</protein>
<name>A0A841I245_9DEIO</name>
<dbReference type="GO" id="GO:0005615">
    <property type="term" value="C:extracellular space"/>
    <property type="evidence" value="ECO:0007669"/>
    <property type="project" value="TreeGrafter"/>
</dbReference>
<gene>
    <name evidence="10" type="ORF">HNR42_002784</name>
</gene>
<dbReference type="InterPro" id="IPR034193">
    <property type="entry name" value="PCSK9_ProteinaseK-like"/>
</dbReference>
<dbReference type="PANTHER" id="PTHR43806">
    <property type="entry name" value="PEPTIDASE S8"/>
    <property type="match status" value="1"/>
</dbReference>
<dbReference type="PROSITE" id="PS00136">
    <property type="entry name" value="SUBTILASE_ASP"/>
    <property type="match status" value="1"/>
</dbReference>
<organism evidence="10 11">
    <name type="scientific">Deinobacterium chartae</name>
    <dbReference type="NCBI Taxonomy" id="521158"/>
    <lineage>
        <taxon>Bacteria</taxon>
        <taxon>Thermotogati</taxon>
        <taxon>Deinococcota</taxon>
        <taxon>Deinococci</taxon>
        <taxon>Deinococcales</taxon>
        <taxon>Deinococcaceae</taxon>
        <taxon>Deinobacterium</taxon>
    </lineage>
</organism>
<dbReference type="CDD" id="cd04077">
    <property type="entry name" value="Peptidases_S8_PCSK9_ProteinaseK_like"/>
    <property type="match status" value="1"/>
</dbReference>
<dbReference type="PROSITE" id="PS51257">
    <property type="entry name" value="PROKAR_LIPOPROTEIN"/>
    <property type="match status" value="1"/>
</dbReference>
<dbReference type="GO" id="GO:0004252">
    <property type="term" value="F:serine-type endopeptidase activity"/>
    <property type="evidence" value="ECO:0007669"/>
    <property type="project" value="UniProtKB-UniRule"/>
</dbReference>